<dbReference type="EMBL" id="JBBPBM010000130">
    <property type="protein sequence ID" value="KAK8505099.1"/>
    <property type="molecule type" value="Genomic_DNA"/>
</dbReference>
<sequence>MVVITSGKDVKKPKQNWMFSNPMYLSWRLPKMKLIMKVWRPLINFQNLKNSRRGARETLELAPYNGIVDIKSIIDVSVWGSVRDSFGEHTPIVTDLTGELCEDPPSI</sequence>
<evidence type="ECO:0000313" key="1">
    <source>
        <dbReference type="EMBL" id="KAK8505099.1"/>
    </source>
</evidence>
<protein>
    <submittedName>
        <fullName evidence="1">Uncharacterized protein</fullName>
    </submittedName>
</protein>
<name>A0ABR2BD98_9ROSI</name>
<proteinExistence type="predicted"/>
<organism evidence="1 2">
    <name type="scientific">Hibiscus sabdariffa</name>
    <name type="common">roselle</name>
    <dbReference type="NCBI Taxonomy" id="183260"/>
    <lineage>
        <taxon>Eukaryota</taxon>
        <taxon>Viridiplantae</taxon>
        <taxon>Streptophyta</taxon>
        <taxon>Embryophyta</taxon>
        <taxon>Tracheophyta</taxon>
        <taxon>Spermatophyta</taxon>
        <taxon>Magnoliopsida</taxon>
        <taxon>eudicotyledons</taxon>
        <taxon>Gunneridae</taxon>
        <taxon>Pentapetalae</taxon>
        <taxon>rosids</taxon>
        <taxon>malvids</taxon>
        <taxon>Malvales</taxon>
        <taxon>Malvaceae</taxon>
        <taxon>Malvoideae</taxon>
        <taxon>Hibiscus</taxon>
    </lineage>
</organism>
<comment type="caution">
    <text evidence="1">The sequence shown here is derived from an EMBL/GenBank/DDBJ whole genome shotgun (WGS) entry which is preliminary data.</text>
</comment>
<evidence type="ECO:0000313" key="2">
    <source>
        <dbReference type="Proteomes" id="UP001472677"/>
    </source>
</evidence>
<keyword evidence="2" id="KW-1185">Reference proteome</keyword>
<dbReference type="Proteomes" id="UP001472677">
    <property type="component" value="Unassembled WGS sequence"/>
</dbReference>
<gene>
    <name evidence="1" type="ORF">V6N12_037976</name>
</gene>
<reference evidence="1 2" key="1">
    <citation type="journal article" date="2024" name="G3 (Bethesda)">
        <title>Genome assembly of Hibiscus sabdariffa L. provides insights into metabolisms of medicinal natural products.</title>
        <authorList>
            <person name="Kim T."/>
        </authorList>
    </citation>
    <scope>NUCLEOTIDE SEQUENCE [LARGE SCALE GENOMIC DNA]</scope>
    <source>
        <strain evidence="1">TK-2024</strain>
        <tissue evidence="1">Old leaves</tissue>
    </source>
</reference>
<accession>A0ABR2BD98</accession>